<evidence type="ECO:0000313" key="3">
    <source>
        <dbReference type="Proteomes" id="UP001336835"/>
    </source>
</evidence>
<keyword evidence="1" id="KW-1133">Transmembrane helix</keyword>
<keyword evidence="1" id="KW-0472">Membrane</keyword>
<evidence type="ECO:0000256" key="1">
    <source>
        <dbReference type="SAM" id="Phobius"/>
    </source>
</evidence>
<feature type="transmembrane region" description="Helical" evidence="1">
    <location>
        <begin position="197"/>
        <end position="214"/>
    </location>
</feature>
<accession>A0ABU7IC08</accession>
<feature type="transmembrane region" description="Helical" evidence="1">
    <location>
        <begin position="164"/>
        <end position="185"/>
    </location>
</feature>
<sequence length="270" mass="30692">MKTLANHLLLYDAECPMCNIYTKAFIKTKMLDPNGREAYQNMPATVCPLVDRQRAVNEIALVNTQTGEVSYGVYSIFKILGNAMPVFRPIFNFRPFSWIMSKVYAFISYNRKIIMPAKAKPNELLPDFKLHYRIAYLILTWLLTAAVLTAYAKTLSPLVPLGTAYREYLICGGQMVFQGLVCLCYKPKKYWDYLGNMMTISFAGALLLLPMLLISNFVPVDATVCALYFLGVAGLMFLEHLRRSHILDLGLTLSLTWAIYRLAVLVWILI</sequence>
<gene>
    <name evidence="2" type="ORF">VRU48_17000</name>
</gene>
<comment type="caution">
    <text evidence="2">The sequence shown here is derived from an EMBL/GenBank/DDBJ whole genome shotgun (WGS) entry which is preliminary data.</text>
</comment>
<keyword evidence="3" id="KW-1185">Reference proteome</keyword>
<dbReference type="Proteomes" id="UP001336835">
    <property type="component" value="Unassembled WGS sequence"/>
</dbReference>
<dbReference type="InterPro" id="IPR007263">
    <property type="entry name" value="DCC1-like"/>
</dbReference>
<name>A0ABU7IC08_9SPHI</name>
<organism evidence="2 3">
    <name type="scientific">Pedobacter albus</name>
    <dbReference type="NCBI Taxonomy" id="3113905"/>
    <lineage>
        <taxon>Bacteria</taxon>
        <taxon>Pseudomonadati</taxon>
        <taxon>Bacteroidota</taxon>
        <taxon>Sphingobacteriia</taxon>
        <taxon>Sphingobacteriales</taxon>
        <taxon>Sphingobacteriaceae</taxon>
        <taxon>Pedobacter</taxon>
    </lineage>
</organism>
<keyword evidence="1" id="KW-0812">Transmembrane</keyword>
<dbReference type="Pfam" id="PF04134">
    <property type="entry name" value="DCC1-like"/>
    <property type="match status" value="1"/>
</dbReference>
<feature type="transmembrane region" description="Helical" evidence="1">
    <location>
        <begin position="220"/>
        <end position="238"/>
    </location>
</feature>
<evidence type="ECO:0000313" key="2">
    <source>
        <dbReference type="EMBL" id="MEE1946826.1"/>
    </source>
</evidence>
<dbReference type="EMBL" id="JAZDQT010000003">
    <property type="protein sequence ID" value="MEE1946826.1"/>
    <property type="molecule type" value="Genomic_DNA"/>
</dbReference>
<protein>
    <submittedName>
        <fullName evidence="2">DCC1-like thiol-disulfide oxidoreductase family protein</fullName>
    </submittedName>
</protein>
<reference evidence="2 3" key="1">
    <citation type="submission" date="2024-01" db="EMBL/GenBank/DDBJ databases">
        <title>Pedobacter sp. nov., isolated from fresh soil.</title>
        <authorList>
            <person name="Le N.T.T."/>
        </authorList>
    </citation>
    <scope>NUCLEOTIDE SEQUENCE [LARGE SCALE GENOMIC DNA]</scope>
    <source>
        <strain evidence="2 3">KR3-3</strain>
    </source>
</reference>
<feature type="transmembrane region" description="Helical" evidence="1">
    <location>
        <begin position="250"/>
        <end position="269"/>
    </location>
</feature>
<feature type="transmembrane region" description="Helical" evidence="1">
    <location>
        <begin position="134"/>
        <end position="152"/>
    </location>
</feature>
<dbReference type="RefSeq" id="WP_330109116.1">
    <property type="nucleotide sequence ID" value="NZ_JAZDQT010000003.1"/>
</dbReference>
<proteinExistence type="predicted"/>